<dbReference type="GO" id="GO:0005516">
    <property type="term" value="F:calmodulin binding"/>
    <property type="evidence" value="ECO:0007669"/>
    <property type="project" value="TreeGrafter"/>
</dbReference>
<organism evidence="2 3">
    <name type="scientific">Edhazardia aedis (strain USNM 41457)</name>
    <name type="common">Microsporidian parasite</name>
    <dbReference type="NCBI Taxonomy" id="1003232"/>
    <lineage>
        <taxon>Eukaryota</taxon>
        <taxon>Fungi</taxon>
        <taxon>Fungi incertae sedis</taxon>
        <taxon>Microsporidia</taxon>
        <taxon>Edhazardia</taxon>
    </lineage>
</organism>
<dbReference type="PROSITE" id="PS50021">
    <property type="entry name" value="CH"/>
    <property type="match status" value="1"/>
</dbReference>
<dbReference type="SUPFAM" id="SSF48350">
    <property type="entry name" value="GTPase activation domain, GAP"/>
    <property type="match status" value="1"/>
</dbReference>
<dbReference type="InterPro" id="IPR001715">
    <property type="entry name" value="CH_dom"/>
</dbReference>
<dbReference type="InParanoid" id="J9D0X2"/>
<evidence type="ECO:0000313" key="2">
    <source>
        <dbReference type="EMBL" id="EJW01224.1"/>
    </source>
</evidence>
<dbReference type="SUPFAM" id="SSF143885">
    <property type="entry name" value="RGC domain-like"/>
    <property type="match status" value="1"/>
</dbReference>
<dbReference type="PANTHER" id="PTHR14149">
    <property type="entry name" value="RAS GTPASE-ACTIVATING PROTEIN WITH IQ MOTIF"/>
    <property type="match status" value="1"/>
</dbReference>
<reference evidence="3" key="2">
    <citation type="submission" date="2015-07" db="EMBL/GenBank/DDBJ databases">
        <title>Contrasting host-pathogen interactions and genome evolution in two generalist and specialist microsporidian pathogens of mosquitoes.</title>
        <authorList>
            <consortium name="The Broad Institute Genomics Platform"/>
            <consortium name="The Broad Institute Genome Sequencing Center for Infectious Disease"/>
            <person name="Cuomo C.A."/>
            <person name="Sanscrainte N.D."/>
            <person name="Goldberg J.M."/>
            <person name="Heiman D."/>
            <person name="Young S."/>
            <person name="Zeng Q."/>
            <person name="Becnel J.J."/>
            <person name="Birren B.W."/>
        </authorList>
    </citation>
    <scope>NUCLEOTIDE SEQUENCE [LARGE SCALE GENOMIC DNA]</scope>
    <source>
        <strain evidence="3">USNM 41457</strain>
    </source>
</reference>
<dbReference type="Pfam" id="PF03836">
    <property type="entry name" value="RasGAP_C"/>
    <property type="match status" value="1"/>
</dbReference>
<gene>
    <name evidence="2" type="ORF">EDEG_00557</name>
</gene>
<name>J9D0X2_EDHAE</name>
<accession>J9D0X2</accession>
<protein>
    <recommendedName>
        <fullName evidence="1">Calponin-homology (CH) domain-containing protein</fullName>
    </recommendedName>
</protein>
<reference evidence="2 3" key="1">
    <citation type="submission" date="2011-08" db="EMBL/GenBank/DDBJ databases">
        <authorList>
            <person name="Liu Z.J."/>
            <person name="Shi F.L."/>
            <person name="Lu J.Q."/>
            <person name="Li M."/>
            <person name="Wang Z.L."/>
        </authorList>
    </citation>
    <scope>NUCLEOTIDE SEQUENCE [LARGE SCALE GENOMIC DNA]</scope>
    <source>
        <strain evidence="2 3">USNM 41457</strain>
    </source>
</reference>
<dbReference type="GO" id="GO:0051015">
    <property type="term" value="F:actin filament binding"/>
    <property type="evidence" value="ECO:0007669"/>
    <property type="project" value="TreeGrafter"/>
</dbReference>
<dbReference type="STRING" id="1003232.J9D0X2"/>
<dbReference type="SUPFAM" id="SSF47576">
    <property type="entry name" value="Calponin-homology domain, CH-domain"/>
    <property type="match status" value="2"/>
</dbReference>
<dbReference type="SMART" id="SM00033">
    <property type="entry name" value="CH"/>
    <property type="match status" value="1"/>
</dbReference>
<evidence type="ECO:0000259" key="1">
    <source>
        <dbReference type="PROSITE" id="PS50021"/>
    </source>
</evidence>
<dbReference type="InterPro" id="IPR000593">
    <property type="entry name" value="RasGAP_C"/>
</dbReference>
<dbReference type="VEuPathDB" id="MicrosporidiaDB:EDEG_00557"/>
<comment type="caution">
    <text evidence="2">The sequence shown here is derived from an EMBL/GenBank/DDBJ whole genome shotgun (WGS) entry which is preliminary data.</text>
</comment>
<dbReference type="PANTHER" id="PTHR14149:SF14">
    <property type="entry name" value="CALPONIN-HOMOLOGY (CH) DOMAIN-CONTAINING PROTEIN"/>
    <property type="match status" value="1"/>
</dbReference>
<dbReference type="HOGENOM" id="CLU_239191_0_0_1"/>
<dbReference type="GO" id="GO:1903479">
    <property type="term" value="P:mitotic actomyosin contractile ring assembly actin filament organization"/>
    <property type="evidence" value="ECO:0007669"/>
    <property type="project" value="TreeGrafter"/>
</dbReference>
<keyword evidence="3" id="KW-1185">Reference proteome</keyword>
<evidence type="ECO:0000313" key="3">
    <source>
        <dbReference type="Proteomes" id="UP000003163"/>
    </source>
</evidence>
<proteinExistence type="predicted"/>
<feature type="domain" description="Calponin-homology (CH)" evidence="1">
    <location>
        <begin position="32"/>
        <end position="237"/>
    </location>
</feature>
<dbReference type="OrthoDB" id="775356at2759"/>
<sequence length="1757" mass="204924">MRDVFKAISSDSPITLENIDNERKESLAYRYLVSLSEAQLWLEKILGKKYNGVKDFERQLQTGIDLCLLAQIYSPDSIKRVYYGKKNKTLEHEKKRYNAPKTINNQELVDINKLIIGNQINNNIMTNNKLNSANLTIDSKDVCNNLIAIHSANSEENLNIENKDICDEELDVSLSNIKVSTEELDLDYRYTDNICFFLDSLKSISMPNVCIFETINLYELKNFPSVIFCLHALSHYLVFKGYINQEMSLKNVDKITFTKKELEEKEQEIIEWEKRGLTIPKFENVKNVLFDDAIEVINYAILNLLDRKQVETSKKQKEAIEREYIKNILDEINKKNLEMEMKIEAKKKSYFEKKYLKIRIYDILKNFSEKKGKNIIRTYMKTYLYSKTCDSLFSESKCSRLSFFSLKFYSPLFYKNGEELIKEQKINHLSKLTDHKRIQIYVIENYIDELEIRIGLLLNNQVNLKNLTIHRLKIDDFINVNIDLSDYCYLFNTIQVDPVWIFNLIKHADKNDIDEIFMKFFNASKHNEKYLYNIVKFCFDNLQHYLLNKKMASIKQALFNYEKESIEIIAQFEKHCAISIKEKLKNDELKKFNLSENLKYEECNEKNEKICDFKIKDKLSKSYETCYQTLINLFGNSEHKKSVEFFIYNSAKNSGTEAKNEDFVDFDYENGGSNVDNDKKDSCFDRLCRKNYFVIFSNLNRILSNFLKTYDNEYKKAIFRFVESLNSVELEYVPAVILKNEWKQETTNEKALENDTVFNMYVNRLKNIKNEVSNVLDVLNAYTTYLPFTIKYFFKRIHDLFESDNVLKDSSINLMARIQKILYNHYKTVLRKYENTNSFTSIENMIKQESTHYSSAEDKSIKSFNVANSNQYFDFNEDGCDLTDEKNVNIVLNTEKLSFKNTLIECQHDHNTKSDTLDKSFNEKNQNNANRVIHQNEQNSISILKSVFTEHFVNPYILAPDIFFGCEITPKYRRKLQIIVEAITALTKNHFDDYLKPLSGFFDSSKRKIKSIISNIIDINEKSSDLYSFDKMVFDKPYVLFSAKSANKCINLLNKTIQYENSYSTCVNESEIDKIVLNTIKSQYIPLKKDGNIDLNVKNSLDLTSLDELKGKKADGHVLYDQIETKDNFESIDSLLLSYCCNLYSFKQCIDSSNIKNVHNYEEVLQRISSIVRISDSNRLITFYLNKPVFKSRKNKELIDFVNKTKMRIINLLLLASGHCLFDLVTKPPTQEENDRYQLMIYTVKALMNGNESQVNTIMDYKKNQKIGSLSLENTTDNVAEDMTSILKHDEKISFESEIINKTSNVADKMCLENTVNILHEPDIVENVTNSDNLIKDSVLMDSNNPNKNKSSLLELNAKIHADSGSIDFLSKKETGILNDNDRKFQLDSKMNKITYPNSIMDNNWNHKVEDFKVFLKSSGGFTYLFDFYNQKDVYSDADNNKIYKIFMDKNNFFYETLESFKNAILDDLSALEDAKVTFKKNNYAELIEALLNDIIVINLKAHERENMLKQMKKVYTDLALKKEKLEHRMKANEDYLASYAAKLIRKRKNVSNKKSNYGSFKISANEMMRKNILSRFISHSDICDYSNSNTIDNLNASEVEKKSSSKYLSKNCETETYISKNTQNTRLNSSKVDSIDTSSINSKGTLDDQCQNETRYNHINPTNTAENENINNKKNISSIDLNQMAADIFFIFMCEIPGEFIVEMYLNSSKLDGSFAFRLDELLKIQYQGRTDFKVNGVCIFKISGLISLINKKFID</sequence>
<dbReference type="InterPro" id="IPR036872">
    <property type="entry name" value="CH_dom_sf"/>
</dbReference>
<dbReference type="Gene3D" id="1.10.418.10">
    <property type="entry name" value="Calponin-like domain"/>
    <property type="match status" value="2"/>
</dbReference>
<dbReference type="GO" id="GO:0005938">
    <property type="term" value="C:cell cortex"/>
    <property type="evidence" value="ECO:0007669"/>
    <property type="project" value="TreeGrafter"/>
</dbReference>
<dbReference type="Proteomes" id="UP000003163">
    <property type="component" value="Unassembled WGS sequence"/>
</dbReference>
<dbReference type="EMBL" id="AFBI03000006">
    <property type="protein sequence ID" value="EJW01224.1"/>
    <property type="molecule type" value="Genomic_DNA"/>
</dbReference>
<dbReference type="GO" id="GO:0005096">
    <property type="term" value="F:GTPase activator activity"/>
    <property type="evidence" value="ECO:0007669"/>
    <property type="project" value="TreeGrafter"/>
</dbReference>
<dbReference type="InterPro" id="IPR008936">
    <property type="entry name" value="Rho_GTPase_activation_prot"/>
</dbReference>